<name>A0AA36CDL2_9BILA</name>
<reference evidence="5" key="1">
    <citation type="submission" date="2023-06" db="EMBL/GenBank/DDBJ databases">
        <authorList>
            <person name="Delattre M."/>
        </authorList>
    </citation>
    <scope>NUCLEOTIDE SEQUENCE</scope>
    <source>
        <strain evidence="5">AF72</strain>
    </source>
</reference>
<dbReference type="EMBL" id="CATQJA010001388">
    <property type="protein sequence ID" value="CAJ0567051.1"/>
    <property type="molecule type" value="Genomic_DNA"/>
</dbReference>
<evidence type="ECO:0000313" key="5">
    <source>
        <dbReference type="EMBL" id="CAJ0567051.1"/>
    </source>
</evidence>
<dbReference type="Proteomes" id="UP001177023">
    <property type="component" value="Unassembled WGS sequence"/>
</dbReference>
<dbReference type="Pfam" id="PF07714">
    <property type="entry name" value="PK_Tyr_Ser-Thr"/>
    <property type="match status" value="1"/>
</dbReference>
<feature type="compositionally biased region" description="Basic and acidic residues" evidence="3">
    <location>
        <begin position="238"/>
        <end position="247"/>
    </location>
</feature>
<keyword evidence="6" id="KW-1185">Reference proteome</keyword>
<protein>
    <recommendedName>
        <fullName evidence="4">Protein kinase domain-containing protein</fullName>
    </recommendedName>
</protein>
<feature type="non-terminal residue" evidence="5">
    <location>
        <position position="247"/>
    </location>
</feature>
<dbReference type="InterPro" id="IPR050198">
    <property type="entry name" value="Non-receptor_tyrosine_kinases"/>
</dbReference>
<dbReference type="PROSITE" id="PS50011">
    <property type="entry name" value="PROTEIN_KINASE_DOM"/>
    <property type="match status" value="1"/>
</dbReference>
<comment type="caution">
    <text evidence="5">The sequence shown here is derived from an EMBL/GenBank/DDBJ whole genome shotgun (WGS) entry which is preliminary data.</text>
</comment>
<dbReference type="AlphaFoldDB" id="A0AA36CDL2"/>
<dbReference type="GO" id="GO:0005524">
    <property type="term" value="F:ATP binding"/>
    <property type="evidence" value="ECO:0007669"/>
    <property type="project" value="UniProtKB-KW"/>
</dbReference>
<gene>
    <name evidence="5" type="ORF">MSPICULIGERA_LOCUS5618</name>
</gene>
<dbReference type="PANTHER" id="PTHR24418">
    <property type="entry name" value="TYROSINE-PROTEIN KINASE"/>
    <property type="match status" value="1"/>
</dbReference>
<sequence length="247" mass="27882">MSRLSFILENLLRLDELVTHFRTTGKSLPNGSNELFTLRKAKLRQPELLEHGRVEQHEAVGDLDLYTVYRGTFRMGNDAVAVAVKKLKADFVGDPKKKAKFLTEAYSLLKIRDVWAFGVLCWEVYADGGADPYPGMTNQEVRLMLLEGTGRRMVIPDEFPNFIRKVLEKCWEEIWCERPSFKRLVRYLEKVQNTMAAELEQVAAEEGAPDGDGVPADHDGDDGVDDQGSGYNDGQQVDENHLAESDC</sequence>
<evidence type="ECO:0000256" key="2">
    <source>
        <dbReference type="ARBA" id="ARBA00022840"/>
    </source>
</evidence>
<evidence type="ECO:0000259" key="4">
    <source>
        <dbReference type="PROSITE" id="PS50011"/>
    </source>
</evidence>
<proteinExistence type="predicted"/>
<keyword evidence="2" id="KW-0067">ATP-binding</keyword>
<organism evidence="5 6">
    <name type="scientific">Mesorhabditis spiculigera</name>
    <dbReference type="NCBI Taxonomy" id="96644"/>
    <lineage>
        <taxon>Eukaryota</taxon>
        <taxon>Metazoa</taxon>
        <taxon>Ecdysozoa</taxon>
        <taxon>Nematoda</taxon>
        <taxon>Chromadorea</taxon>
        <taxon>Rhabditida</taxon>
        <taxon>Rhabditina</taxon>
        <taxon>Rhabditomorpha</taxon>
        <taxon>Rhabditoidea</taxon>
        <taxon>Rhabditidae</taxon>
        <taxon>Mesorhabditinae</taxon>
        <taxon>Mesorhabditis</taxon>
    </lineage>
</organism>
<dbReference type="SMART" id="SM00219">
    <property type="entry name" value="TyrKc"/>
    <property type="match status" value="1"/>
</dbReference>
<dbReference type="InterPro" id="IPR011009">
    <property type="entry name" value="Kinase-like_dom_sf"/>
</dbReference>
<dbReference type="Gene3D" id="1.10.510.10">
    <property type="entry name" value="Transferase(Phosphotransferase) domain 1"/>
    <property type="match status" value="1"/>
</dbReference>
<evidence type="ECO:0000256" key="3">
    <source>
        <dbReference type="SAM" id="MobiDB-lite"/>
    </source>
</evidence>
<dbReference type="InterPro" id="IPR020635">
    <property type="entry name" value="Tyr_kinase_cat_dom"/>
</dbReference>
<feature type="domain" description="Protein kinase" evidence="4">
    <location>
        <begin position="1"/>
        <end position="195"/>
    </location>
</feature>
<evidence type="ECO:0000256" key="1">
    <source>
        <dbReference type="ARBA" id="ARBA00022741"/>
    </source>
</evidence>
<feature type="region of interest" description="Disordered" evidence="3">
    <location>
        <begin position="203"/>
        <end position="247"/>
    </location>
</feature>
<dbReference type="InterPro" id="IPR001245">
    <property type="entry name" value="Ser-Thr/Tyr_kinase_cat_dom"/>
</dbReference>
<dbReference type="SUPFAM" id="SSF56112">
    <property type="entry name" value="Protein kinase-like (PK-like)"/>
    <property type="match status" value="1"/>
</dbReference>
<dbReference type="InterPro" id="IPR000719">
    <property type="entry name" value="Prot_kinase_dom"/>
</dbReference>
<keyword evidence="1" id="KW-0547">Nucleotide-binding</keyword>
<accession>A0AA36CDL2</accession>
<evidence type="ECO:0000313" key="6">
    <source>
        <dbReference type="Proteomes" id="UP001177023"/>
    </source>
</evidence>
<dbReference type="GO" id="GO:0004713">
    <property type="term" value="F:protein tyrosine kinase activity"/>
    <property type="evidence" value="ECO:0007669"/>
    <property type="project" value="InterPro"/>
</dbReference>